<proteinExistence type="predicted"/>
<name>A0A8S1WL30_PAROT</name>
<organism evidence="1 2">
    <name type="scientific">Paramecium octaurelia</name>
    <dbReference type="NCBI Taxonomy" id="43137"/>
    <lineage>
        <taxon>Eukaryota</taxon>
        <taxon>Sar</taxon>
        <taxon>Alveolata</taxon>
        <taxon>Ciliophora</taxon>
        <taxon>Intramacronucleata</taxon>
        <taxon>Oligohymenophorea</taxon>
        <taxon>Peniculida</taxon>
        <taxon>Parameciidae</taxon>
        <taxon>Paramecium</taxon>
    </lineage>
</organism>
<keyword evidence="2" id="KW-1185">Reference proteome</keyword>
<evidence type="ECO:0000313" key="2">
    <source>
        <dbReference type="Proteomes" id="UP000683925"/>
    </source>
</evidence>
<reference evidence="1" key="1">
    <citation type="submission" date="2021-01" db="EMBL/GenBank/DDBJ databases">
        <authorList>
            <consortium name="Genoscope - CEA"/>
            <person name="William W."/>
        </authorList>
    </citation>
    <scope>NUCLEOTIDE SEQUENCE</scope>
</reference>
<protein>
    <submittedName>
        <fullName evidence="1">Uncharacterized protein</fullName>
    </submittedName>
</protein>
<dbReference type="EMBL" id="CAJJDP010000094">
    <property type="protein sequence ID" value="CAD8189385.1"/>
    <property type="molecule type" value="Genomic_DNA"/>
</dbReference>
<gene>
    <name evidence="1" type="ORF">POCTA_138.1.T0950027</name>
</gene>
<dbReference type="AlphaFoldDB" id="A0A8S1WL30"/>
<sequence length="94" mass="11218">MQVLEQLGSNVYRIQSKIQKQFNGCSIKMEYHRKELVITKIVNQLIQSPMPFSRRTIKFLFQVDNVKRVQKRVKLIQFINHSKGWKLRSQITTV</sequence>
<accession>A0A8S1WL30</accession>
<dbReference type="Proteomes" id="UP000683925">
    <property type="component" value="Unassembled WGS sequence"/>
</dbReference>
<comment type="caution">
    <text evidence="1">The sequence shown here is derived from an EMBL/GenBank/DDBJ whole genome shotgun (WGS) entry which is preliminary data.</text>
</comment>
<evidence type="ECO:0000313" key="1">
    <source>
        <dbReference type="EMBL" id="CAD8189385.1"/>
    </source>
</evidence>